<organism evidence="1 2">
    <name type="scientific">Rhabditophanes sp. KR3021</name>
    <dbReference type="NCBI Taxonomy" id="114890"/>
    <lineage>
        <taxon>Eukaryota</taxon>
        <taxon>Metazoa</taxon>
        <taxon>Ecdysozoa</taxon>
        <taxon>Nematoda</taxon>
        <taxon>Chromadorea</taxon>
        <taxon>Rhabditida</taxon>
        <taxon>Tylenchina</taxon>
        <taxon>Panagrolaimomorpha</taxon>
        <taxon>Strongyloidoidea</taxon>
        <taxon>Alloionematidae</taxon>
        <taxon>Rhabditophanes</taxon>
    </lineage>
</organism>
<name>A0AC35U612_9BILA</name>
<accession>A0AC35U612</accession>
<sequence>MIHFFDISVAVVLLGAISFIGVYKARQSSTNGNQKPLGVISVALSVCSGYLSAVSLLGFPSEVYFRGAMLYWYGIMYCIAFPIIAYVFLPILYDEKYSNVYHYLEFRFSFYSRFIASISFIIMTVIYMSIALYAPALALSSILDIPLLVTIITTAVFASFYLYSGGLKAGILTSALQMILILLSFLAIVMASLYQYGLTDIYNSVVEDRRLYLVDFRMDPRIRHSAPALIIGGTFLMISLFATNQLSVQRYTAMRSLQKAQHVVLLNIPINFAILTMYVIVGLIMYGVYDQDCQPDIKKQDQIFPTFVLHKLSWIPGMVGLFVAAIYSAGISTLTASYNALSEVLIEDIISVWYRKYHSSKALNLDLRSKLSHTLPIGLALISILFAYCINHMDTMILEISFSIFGASGGIIVGVYFIGMFCPWIKSPISALFAQLCSIYFILFLVIMNIYYKNKPFNLPLSNMCSLNGSSFLNHPLYEYHDVMPSPVSTGVLHWLSQISYQYYTLVGVLVTFVVANALETFIRLENLITRYQQKTTAIRRDETFEMISTMLP</sequence>
<dbReference type="Proteomes" id="UP000095286">
    <property type="component" value="Unplaced"/>
</dbReference>
<protein>
    <submittedName>
        <fullName evidence="2">Sodium/solute symporter</fullName>
    </submittedName>
</protein>
<reference evidence="2" key="1">
    <citation type="submission" date="2016-11" db="UniProtKB">
        <authorList>
            <consortium name="WormBaseParasite"/>
        </authorList>
    </citation>
    <scope>IDENTIFICATION</scope>
    <source>
        <strain evidence="2">KR3021</strain>
    </source>
</reference>
<proteinExistence type="predicted"/>
<evidence type="ECO:0000313" key="1">
    <source>
        <dbReference type="Proteomes" id="UP000095286"/>
    </source>
</evidence>
<evidence type="ECO:0000313" key="2">
    <source>
        <dbReference type="WBParaSite" id="RSKR_0000791800.1"/>
    </source>
</evidence>
<dbReference type="WBParaSite" id="RSKR_0000791800.1">
    <property type="protein sequence ID" value="RSKR_0000791800.1"/>
    <property type="gene ID" value="RSKR_0000791800"/>
</dbReference>